<evidence type="ECO:0000313" key="2">
    <source>
        <dbReference type="EMBL" id="RAW49966.1"/>
    </source>
</evidence>
<feature type="transmembrane region" description="Helical" evidence="1">
    <location>
        <begin position="95"/>
        <end position="115"/>
    </location>
</feature>
<dbReference type="AlphaFoldDB" id="A0A329TN03"/>
<dbReference type="Proteomes" id="UP000251634">
    <property type="component" value="Unassembled WGS sequence"/>
</dbReference>
<dbReference type="EMBL" id="PRKZ01000004">
    <property type="protein sequence ID" value="RAW49966.1"/>
    <property type="molecule type" value="Genomic_DNA"/>
</dbReference>
<keyword evidence="1" id="KW-0812">Transmembrane</keyword>
<keyword evidence="1" id="KW-0472">Membrane</keyword>
<protein>
    <submittedName>
        <fullName evidence="2">Uncharacterized protein</fullName>
    </submittedName>
</protein>
<organism evidence="2 3">
    <name type="scientific">Faecalibacterium prausnitzii</name>
    <dbReference type="NCBI Taxonomy" id="853"/>
    <lineage>
        <taxon>Bacteria</taxon>
        <taxon>Bacillati</taxon>
        <taxon>Bacillota</taxon>
        <taxon>Clostridia</taxon>
        <taxon>Eubacteriales</taxon>
        <taxon>Oscillospiraceae</taxon>
        <taxon>Faecalibacterium</taxon>
    </lineage>
</organism>
<feature type="transmembrane region" description="Helical" evidence="1">
    <location>
        <begin position="21"/>
        <end position="45"/>
    </location>
</feature>
<dbReference type="RefSeq" id="WP_112115507.1">
    <property type="nucleotide sequence ID" value="NZ_PRKZ01000004.1"/>
</dbReference>
<reference evidence="2 3" key="1">
    <citation type="submission" date="2018-02" db="EMBL/GenBank/DDBJ databases">
        <title>Complete genome sequencing of Faecalibacterium prausnitzii strains isolated from the human gut.</title>
        <authorList>
            <person name="Fitzgerald B.C."/>
            <person name="Shkoporov A.N."/>
            <person name="Ross P.R."/>
            <person name="Hill C."/>
        </authorList>
    </citation>
    <scope>NUCLEOTIDE SEQUENCE [LARGE SCALE GENOMIC DNA]</scope>
    <source>
        <strain evidence="2 3">APC942/8-14-2</strain>
    </source>
</reference>
<evidence type="ECO:0000256" key="1">
    <source>
        <dbReference type="SAM" id="Phobius"/>
    </source>
</evidence>
<sequence>MQDKKAGNRFALLLKDAGKAFLLGLAVAAGVFILLFAVGAVSHGFSALAGLELARRGLFIVGALALLVSAGALLLPEKAASVREKDGWTARFGRFGLFGVLFCAAAAILLVAGVLDGWMYSAFV</sequence>
<proteinExistence type="predicted"/>
<comment type="caution">
    <text evidence="2">The sequence shown here is derived from an EMBL/GenBank/DDBJ whole genome shotgun (WGS) entry which is preliminary data.</text>
</comment>
<keyword evidence="1" id="KW-1133">Transmembrane helix</keyword>
<evidence type="ECO:0000313" key="3">
    <source>
        <dbReference type="Proteomes" id="UP000251634"/>
    </source>
</evidence>
<accession>A0A329TN03</accession>
<name>A0A329TN03_9FIRM</name>
<feature type="transmembrane region" description="Helical" evidence="1">
    <location>
        <begin position="57"/>
        <end position="75"/>
    </location>
</feature>
<gene>
    <name evidence="2" type="ORF">C4N25_07185</name>
</gene>